<dbReference type="InterPro" id="IPR011042">
    <property type="entry name" value="6-blade_b-propeller_TolB-like"/>
</dbReference>
<sequence length="808" mass="87995">MNQRFLLLALSLLSVASQAQDLPTQSLPKAIATLAEISPVPQVSISHDGAWRLVMDVQELPTAADMQQPELRLAGLRINPRTNGPSRVSYATALRLKHLPNGKELLVQGLPAKPRISEVTWSPDNTKIAFTHTKNNHIELWIVDVESASARLAPNLFLNGIFGSSYEWVSDSKTLLVRAIVGGRGEPPVPPAGSAAPAASTPQGLLKTPADELLFNYYALAQVVKLSIDGRMQPMGSPGIIQQASPSPNGQFALIKTRHRPFSTTLPVSSFPVRVEILNMEGLVVKELAEIPLITSLPATPDVVTSGQRSHNWREDAPATVYWVEAQDGGNPKTASPIRDKIFGLASPFDGKPLELASLPLRFANIYWGTDNLAIVQGHRSSDRRQTMWTLDLATKTSLAVLFDRLTEDTYADPGTPYVKHNEQGRPVLVTDAKGDIVYMFGKGASPHGDRPFVDELNVRTKKSVRWWRSEAPFYEVPVAIFDPSRRQLITRRESVTEVPNYFLREARSGRLTPLTTFTNPYASLSNLKKQVLTYKRTDSVELTATLYLPATYKKEDGPLPTLLDVNPVVAKAKKEAGPVKNSPYKFVRMGWGSPVFWTTQGYAVLQGASMPMLADGVQEPTEAYTAQLVASAKAAIKEGQRLGAVDTARVAIVGHSYGAGIAANVLAHSNLFRAGIMRTDRYDQALAPFDSQGEEISSQPAPDTYKALLPFTSAAEIKTPLLFVNGEVDSQAGTGTAEVERFYNVLKGQGSVVQYVAPLAGSNGYATREATMQALREMNTWLETHLTSTPTTSQASSSSTTDQSVAK</sequence>
<evidence type="ECO:0000313" key="6">
    <source>
        <dbReference type="Proteomes" id="UP000831113"/>
    </source>
</evidence>
<dbReference type="Gene3D" id="3.40.50.1820">
    <property type="entry name" value="alpha/beta hydrolase"/>
    <property type="match status" value="1"/>
</dbReference>
<evidence type="ECO:0000256" key="3">
    <source>
        <dbReference type="SAM" id="SignalP"/>
    </source>
</evidence>
<reference evidence="5 6" key="1">
    <citation type="submission" date="2022-03" db="EMBL/GenBank/DDBJ databases">
        <title>Hymenobactersp. isolated from the air.</title>
        <authorList>
            <person name="Won M."/>
            <person name="Kwon S.-W."/>
        </authorList>
    </citation>
    <scope>NUCLEOTIDE SEQUENCE [LARGE SCALE GENOMIC DNA]</scope>
    <source>
        <strain evidence="5 6">KACC 21982</strain>
    </source>
</reference>
<dbReference type="RefSeq" id="WP_243799966.1">
    <property type="nucleotide sequence ID" value="NZ_CP094669.1"/>
</dbReference>
<evidence type="ECO:0000313" key="5">
    <source>
        <dbReference type="EMBL" id="UOG75674.1"/>
    </source>
</evidence>
<dbReference type="Proteomes" id="UP000831113">
    <property type="component" value="Chromosome"/>
</dbReference>
<accession>A0ABY4D387</accession>
<feature type="chain" id="PRO_5046682214" evidence="3">
    <location>
        <begin position="20"/>
        <end position="808"/>
    </location>
</feature>
<dbReference type="SUPFAM" id="SSF53474">
    <property type="entry name" value="alpha/beta-Hydrolases"/>
    <property type="match status" value="1"/>
</dbReference>
<organism evidence="5 6">
    <name type="scientific">Hymenobacter tibetensis</name>
    <dbReference type="NCBI Taxonomy" id="497967"/>
    <lineage>
        <taxon>Bacteria</taxon>
        <taxon>Pseudomonadati</taxon>
        <taxon>Bacteroidota</taxon>
        <taxon>Cytophagia</taxon>
        <taxon>Cytophagales</taxon>
        <taxon>Hymenobacteraceae</taxon>
        <taxon>Hymenobacter</taxon>
    </lineage>
</organism>
<proteinExistence type="predicted"/>
<feature type="region of interest" description="Disordered" evidence="2">
    <location>
        <begin position="787"/>
        <end position="808"/>
    </location>
</feature>
<protein>
    <submittedName>
        <fullName evidence="5">Prolyl oligopeptidase family serine peptidase</fullName>
    </submittedName>
</protein>
<keyword evidence="1" id="KW-0378">Hydrolase</keyword>
<evidence type="ECO:0000256" key="2">
    <source>
        <dbReference type="SAM" id="MobiDB-lite"/>
    </source>
</evidence>
<feature type="domain" description="Peptidase S9 prolyl oligopeptidase catalytic" evidence="4">
    <location>
        <begin position="629"/>
        <end position="788"/>
    </location>
</feature>
<dbReference type="Pfam" id="PF00326">
    <property type="entry name" value="Peptidase_S9"/>
    <property type="match status" value="1"/>
</dbReference>
<feature type="signal peptide" evidence="3">
    <location>
        <begin position="1"/>
        <end position="19"/>
    </location>
</feature>
<gene>
    <name evidence="5" type="ORF">MTX78_03550</name>
</gene>
<dbReference type="PANTHER" id="PTHR42776:SF28">
    <property type="entry name" value="GLUTAMYL ENDOPEPTIDASE, CHLOROPLASTIC-RELATED"/>
    <property type="match status" value="1"/>
</dbReference>
<dbReference type="EMBL" id="CP094669">
    <property type="protein sequence ID" value="UOG75674.1"/>
    <property type="molecule type" value="Genomic_DNA"/>
</dbReference>
<name>A0ABY4D387_9BACT</name>
<dbReference type="PANTHER" id="PTHR42776">
    <property type="entry name" value="SERINE PEPTIDASE S9 FAMILY MEMBER"/>
    <property type="match status" value="1"/>
</dbReference>
<keyword evidence="6" id="KW-1185">Reference proteome</keyword>
<dbReference type="SUPFAM" id="SSF82171">
    <property type="entry name" value="DPP6 N-terminal domain-like"/>
    <property type="match status" value="1"/>
</dbReference>
<dbReference type="Gene3D" id="2.120.10.30">
    <property type="entry name" value="TolB, C-terminal domain"/>
    <property type="match status" value="1"/>
</dbReference>
<evidence type="ECO:0000259" key="4">
    <source>
        <dbReference type="Pfam" id="PF00326"/>
    </source>
</evidence>
<feature type="compositionally biased region" description="Low complexity" evidence="2">
    <location>
        <begin position="788"/>
        <end position="802"/>
    </location>
</feature>
<keyword evidence="3" id="KW-0732">Signal</keyword>
<evidence type="ECO:0000256" key="1">
    <source>
        <dbReference type="ARBA" id="ARBA00022801"/>
    </source>
</evidence>
<dbReference type="InterPro" id="IPR029058">
    <property type="entry name" value="AB_hydrolase_fold"/>
</dbReference>
<dbReference type="InterPro" id="IPR001375">
    <property type="entry name" value="Peptidase_S9_cat"/>
</dbReference>